<dbReference type="EMBL" id="QKWP01000039">
    <property type="protein sequence ID" value="RIB29427.1"/>
    <property type="molecule type" value="Genomic_DNA"/>
</dbReference>
<comment type="caution">
    <text evidence="2">The sequence shown here is derived from an EMBL/GenBank/DDBJ whole genome shotgun (WGS) entry which is preliminary data.</text>
</comment>
<dbReference type="PANTHER" id="PTHR31669:SF251">
    <property type="entry name" value="PROTEIN FAR1-RELATED SEQUENCE"/>
    <property type="match status" value="1"/>
</dbReference>
<dbReference type="PANTHER" id="PTHR31669">
    <property type="entry name" value="PROTEIN FAR1-RELATED SEQUENCE 10-RELATED"/>
    <property type="match status" value="1"/>
</dbReference>
<dbReference type="STRING" id="44941.A0A397W775"/>
<dbReference type="GO" id="GO:0006355">
    <property type="term" value="P:regulation of DNA-templated transcription"/>
    <property type="evidence" value="ECO:0007669"/>
    <property type="project" value="InterPro"/>
</dbReference>
<organism evidence="2 3">
    <name type="scientific">Gigaspora rosea</name>
    <dbReference type="NCBI Taxonomy" id="44941"/>
    <lineage>
        <taxon>Eukaryota</taxon>
        <taxon>Fungi</taxon>
        <taxon>Fungi incertae sedis</taxon>
        <taxon>Mucoromycota</taxon>
        <taxon>Glomeromycotina</taxon>
        <taxon>Glomeromycetes</taxon>
        <taxon>Diversisporales</taxon>
        <taxon>Gigasporaceae</taxon>
        <taxon>Gigaspora</taxon>
    </lineage>
</organism>
<sequence>MVQFEPELGSNEPEVDQFEPELGSNEHEVDQFEPELSSNEPEVVQFEPSSGLNEPEVVQFEPISGSSDLKWFNLNQVLVQRIELLHQAGIDVPTIRAILKEEFGNHVTWIYNDIYDFIYYLEGSLKKKELDTKEFTKILEQFKYDNDKMHLETLYPPAAAYLSCIEKTKEKLAACFNCDTFMADMTTTQYEESMNNMMKGYLDANTSLNAFISAFQSALEAASILTTYALKKLNNNYYNQLCKNVRIFQVLNQPFESKDMKKKQIEEL</sequence>
<dbReference type="InterPro" id="IPR031052">
    <property type="entry name" value="FHY3/FAR1"/>
</dbReference>
<dbReference type="AlphaFoldDB" id="A0A397W775"/>
<protein>
    <submittedName>
        <fullName evidence="2">Uncharacterized protein</fullName>
    </submittedName>
</protein>
<keyword evidence="3" id="KW-1185">Reference proteome</keyword>
<dbReference type="OrthoDB" id="2446773at2759"/>
<evidence type="ECO:0000313" key="3">
    <source>
        <dbReference type="Proteomes" id="UP000266673"/>
    </source>
</evidence>
<proteinExistence type="predicted"/>
<evidence type="ECO:0000256" key="1">
    <source>
        <dbReference type="SAM" id="MobiDB-lite"/>
    </source>
</evidence>
<name>A0A397W775_9GLOM</name>
<gene>
    <name evidence="2" type="ORF">C2G38_2155523</name>
</gene>
<feature type="region of interest" description="Disordered" evidence="1">
    <location>
        <begin position="1"/>
        <end position="41"/>
    </location>
</feature>
<reference evidence="2 3" key="1">
    <citation type="submission" date="2018-06" db="EMBL/GenBank/DDBJ databases">
        <title>Comparative genomics reveals the genomic features of Rhizophagus irregularis, R. cerebriforme, R. diaphanum and Gigaspora rosea, and their symbiotic lifestyle signature.</title>
        <authorList>
            <person name="Morin E."/>
            <person name="San Clemente H."/>
            <person name="Chen E.C.H."/>
            <person name="De La Providencia I."/>
            <person name="Hainaut M."/>
            <person name="Kuo A."/>
            <person name="Kohler A."/>
            <person name="Murat C."/>
            <person name="Tang N."/>
            <person name="Roy S."/>
            <person name="Loubradou J."/>
            <person name="Henrissat B."/>
            <person name="Grigoriev I.V."/>
            <person name="Corradi N."/>
            <person name="Roux C."/>
            <person name="Martin F.M."/>
        </authorList>
    </citation>
    <scope>NUCLEOTIDE SEQUENCE [LARGE SCALE GENOMIC DNA]</scope>
    <source>
        <strain evidence="2 3">DAOM 194757</strain>
    </source>
</reference>
<dbReference type="Proteomes" id="UP000266673">
    <property type="component" value="Unassembled WGS sequence"/>
</dbReference>
<evidence type="ECO:0000313" key="2">
    <source>
        <dbReference type="EMBL" id="RIB29427.1"/>
    </source>
</evidence>
<accession>A0A397W775</accession>